<organism evidence="2 3">
    <name type="scientific">Epichloe festucae (strain Fl1)</name>
    <dbReference type="NCBI Taxonomy" id="877507"/>
    <lineage>
        <taxon>Eukaryota</taxon>
        <taxon>Fungi</taxon>
        <taxon>Dikarya</taxon>
        <taxon>Ascomycota</taxon>
        <taxon>Pezizomycotina</taxon>
        <taxon>Sordariomycetes</taxon>
        <taxon>Hypocreomycetidae</taxon>
        <taxon>Hypocreales</taxon>
        <taxon>Clavicipitaceae</taxon>
        <taxon>Epichloe</taxon>
    </lineage>
</organism>
<name>A0A7S9KVD1_EPIFF</name>
<evidence type="ECO:0000256" key="1">
    <source>
        <dbReference type="SAM" id="MobiDB-lite"/>
    </source>
</evidence>
<sequence length="111" mass="12227">MNAIKHQAVTYNSPHVTELGQLVQDDTEHAFHSLDREAHDLLEVARPYPVTAATFALDHFDLDQFSGKKCNVIPDTDTQDASLEKSLTQKAPYPDVGTSQVIGGPPTNRLE</sequence>
<reference evidence="2 3" key="1">
    <citation type="journal article" date="2018" name="PLoS Genet.">
        <title>Repeat elements organise 3D genome structure and mediate transcription in the filamentous fungus Epichloe festucae.</title>
        <authorList>
            <person name="Winter D.J."/>
            <person name="Ganley A.R.D."/>
            <person name="Young C.A."/>
            <person name="Liachko I."/>
            <person name="Schardl C.L."/>
            <person name="Dupont P.Y."/>
            <person name="Berry D."/>
            <person name="Ram A."/>
            <person name="Scott B."/>
            <person name="Cox M.P."/>
        </authorList>
    </citation>
    <scope>NUCLEOTIDE SEQUENCE [LARGE SCALE GENOMIC DNA]</scope>
    <source>
        <strain evidence="2 3">Fl1</strain>
    </source>
</reference>
<dbReference type="Proteomes" id="UP000594364">
    <property type="component" value="Chromosome 5"/>
</dbReference>
<protein>
    <submittedName>
        <fullName evidence="2">Uncharacterized protein</fullName>
    </submittedName>
</protein>
<feature type="region of interest" description="Disordered" evidence="1">
    <location>
        <begin position="75"/>
        <end position="111"/>
    </location>
</feature>
<feature type="compositionally biased region" description="Polar residues" evidence="1">
    <location>
        <begin position="79"/>
        <end position="89"/>
    </location>
</feature>
<gene>
    <name evidence="2" type="ORF">C2857_000576</name>
</gene>
<evidence type="ECO:0000313" key="2">
    <source>
        <dbReference type="EMBL" id="QPH09665.1"/>
    </source>
</evidence>
<dbReference type="EMBL" id="CP031389">
    <property type="protein sequence ID" value="QPH09665.1"/>
    <property type="molecule type" value="Genomic_DNA"/>
</dbReference>
<accession>A0A7S9KVD1</accession>
<dbReference type="AlphaFoldDB" id="A0A7S9KVD1"/>
<proteinExistence type="predicted"/>
<evidence type="ECO:0000313" key="3">
    <source>
        <dbReference type="Proteomes" id="UP000594364"/>
    </source>
</evidence>
<keyword evidence="3" id="KW-1185">Reference proteome</keyword>